<dbReference type="GO" id="GO:0046872">
    <property type="term" value="F:metal ion binding"/>
    <property type="evidence" value="ECO:0007669"/>
    <property type="project" value="UniProtKB-KW"/>
</dbReference>
<dbReference type="Proteomes" id="UP000295416">
    <property type="component" value="Unassembled WGS sequence"/>
</dbReference>
<sequence>MKEQIKKIVFNKYFYFILALILFWIKSYAAFKIFFQPDLENDTQGFILLITPISTALVFFGLSLFFKGPAHRVAVLVIDFVLSFILTANIIYHRFFDDYITIPDLMQFKNFGELGGSAKVLAEPIDILYWADFIILVILALVLKKAGSGSFKFKKRFAVGIIAAGIAVFFVNLTLAEEQRSDLLTRTFDRAKLVKLLGLYNYHIYDAVINIRTSSQRAIADSSDINGIKNYVKANHVKPSDKFFGAAKGKNVILVSLESTQSFLINYKLHGQEVTPFLNDLVSKSFYFDNFYHNTGQGKTSDAEFLIDNSIYPLPRGAVYTTNAQNEYHATPEILDQHGYTSVAFHGNHKSFWNRDIMYKTLGYDKFYPEKYFNITEDNSINYGLKDIPFFKQAVPILKKVQQPFYAKFITLSNHFPFVLDPEDEMIEPANTEDNVVNRYFQTARYEDEALRIFFEKLKESDLYKNSVIVLYGDHYGISENHNEAMAKVIGVDEINSYHHLKLQRVPLFIHIPGMEDQAKVMHTTSGEIDVKPTILHLLGIQTKDDIAFGADLFSPERPSFTIQRDGSFISGKYIYSKKDSTCYLQKTGDVVGNKQCKPLENKALHELQLSDKVIYGDLLRFTDR</sequence>
<dbReference type="OrthoDB" id="5901192at2"/>
<evidence type="ECO:0000256" key="3">
    <source>
        <dbReference type="ARBA" id="ARBA00022475"/>
    </source>
</evidence>
<feature type="domain" description="Sulfatase N-terminal" evidence="12">
    <location>
        <begin position="250"/>
        <end position="541"/>
    </location>
</feature>
<evidence type="ECO:0000256" key="5">
    <source>
        <dbReference type="ARBA" id="ARBA00022989"/>
    </source>
</evidence>
<dbReference type="PANTHER" id="PTHR47371:SF1">
    <property type="entry name" value="LIPOTEICHOIC ACID SYNTHASE-LIKE YQGS"/>
    <property type="match status" value="1"/>
</dbReference>
<evidence type="ECO:0000259" key="12">
    <source>
        <dbReference type="Pfam" id="PF00884"/>
    </source>
</evidence>
<dbReference type="RefSeq" id="WP_132746553.1">
    <property type="nucleotide sequence ID" value="NZ_SLXK01000018.1"/>
</dbReference>
<dbReference type="CDD" id="cd16015">
    <property type="entry name" value="LTA_synthase"/>
    <property type="match status" value="1"/>
</dbReference>
<comment type="caution">
    <text evidence="13">The sequence shown here is derived from an EMBL/GenBank/DDBJ whole genome shotgun (WGS) entry which is preliminary data.</text>
</comment>
<feature type="binding site" evidence="10">
    <location>
        <position position="258"/>
    </location>
    <ligand>
        <name>Mn(2+)</name>
        <dbReference type="ChEBI" id="CHEBI:29035"/>
    </ligand>
</feature>
<dbReference type="PIRSF" id="PIRSF005091">
    <property type="entry name" value="Mmb_sulf_HI1246"/>
    <property type="match status" value="1"/>
</dbReference>
<dbReference type="InterPro" id="IPR050448">
    <property type="entry name" value="OpgB/LTA_synthase_biosynth"/>
</dbReference>
<evidence type="ECO:0000313" key="14">
    <source>
        <dbReference type="Proteomes" id="UP000295416"/>
    </source>
</evidence>
<organism evidence="13 14">
    <name type="scientific">Scopulibacillus darangshiensis</name>
    <dbReference type="NCBI Taxonomy" id="442528"/>
    <lineage>
        <taxon>Bacteria</taxon>
        <taxon>Bacillati</taxon>
        <taxon>Bacillota</taxon>
        <taxon>Bacilli</taxon>
        <taxon>Bacillales</taxon>
        <taxon>Sporolactobacillaceae</taxon>
        <taxon>Scopulibacillus</taxon>
    </lineage>
</organism>
<feature type="transmembrane region" description="Helical" evidence="11">
    <location>
        <begin position="156"/>
        <end position="176"/>
    </location>
</feature>
<keyword evidence="4 11" id="KW-0812">Transmembrane</keyword>
<evidence type="ECO:0000256" key="4">
    <source>
        <dbReference type="ARBA" id="ARBA00022692"/>
    </source>
</evidence>
<dbReference type="SUPFAM" id="SSF53649">
    <property type="entry name" value="Alkaline phosphatase-like"/>
    <property type="match status" value="1"/>
</dbReference>
<dbReference type="Gene3D" id="3.30.1120.170">
    <property type="match status" value="1"/>
</dbReference>
<dbReference type="PANTHER" id="PTHR47371">
    <property type="entry name" value="LIPOTEICHOIC ACID SYNTHASE"/>
    <property type="match status" value="1"/>
</dbReference>
<evidence type="ECO:0000256" key="11">
    <source>
        <dbReference type="SAM" id="Phobius"/>
    </source>
</evidence>
<feature type="binding site" evidence="10">
    <location>
        <position position="474"/>
    </location>
    <ligand>
        <name>Mn(2+)</name>
        <dbReference type="ChEBI" id="CHEBI:29035"/>
    </ligand>
</feature>
<gene>
    <name evidence="13" type="ORF">EV207_11854</name>
</gene>
<dbReference type="AlphaFoldDB" id="A0A4V2SMF4"/>
<feature type="active site" evidence="8">
    <location>
        <position position="300"/>
    </location>
</feature>
<keyword evidence="9" id="KW-0479">Metal-binding</keyword>
<comment type="subcellular location">
    <subcellularLocation>
        <location evidence="1">Cell membrane</location>
        <topology evidence="1">Multi-pass membrane protein</topology>
    </subcellularLocation>
</comment>
<feature type="binding site" evidence="9">
    <location>
        <position position="415"/>
    </location>
    <ligand>
        <name>substrate</name>
    </ligand>
</feature>
<feature type="transmembrane region" description="Helical" evidence="11">
    <location>
        <begin position="46"/>
        <end position="66"/>
    </location>
</feature>
<dbReference type="InterPro" id="IPR017850">
    <property type="entry name" value="Alkaline_phosphatase_core_sf"/>
</dbReference>
<evidence type="ECO:0000256" key="10">
    <source>
        <dbReference type="PIRSR" id="PIRSR005091-3"/>
    </source>
</evidence>
<feature type="binding site" evidence="10">
    <location>
        <position position="475"/>
    </location>
    <ligand>
        <name>Mn(2+)</name>
        <dbReference type="ChEBI" id="CHEBI:29035"/>
    </ligand>
</feature>
<dbReference type="InterPro" id="IPR000917">
    <property type="entry name" value="Sulfatase_N"/>
</dbReference>
<accession>A0A4V2SMF4</accession>
<dbReference type="Gene3D" id="3.40.720.10">
    <property type="entry name" value="Alkaline Phosphatase, subunit A"/>
    <property type="match status" value="1"/>
</dbReference>
<feature type="binding site" evidence="10">
    <location>
        <position position="300"/>
    </location>
    <ligand>
        <name>Mn(2+)</name>
        <dbReference type="ChEBI" id="CHEBI:29035"/>
    </ligand>
</feature>
<protein>
    <submittedName>
        <fullName evidence="13">Lipoteichoic acid synthase</fullName>
    </submittedName>
</protein>
<dbReference type="EMBL" id="SLXK01000018">
    <property type="protein sequence ID" value="TCP27076.1"/>
    <property type="molecule type" value="Genomic_DNA"/>
</dbReference>
<feature type="transmembrane region" description="Helical" evidence="11">
    <location>
        <begin position="73"/>
        <end position="92"/>
    </location>
</feature>
<keyword evidence="6 7" id="KW-0472">Membrane</keyword>
<name>A0A4V2SMF4_9BACL</name>
<reference evidence="13 14" key="1">
    <citation type="submission" date="2019-03" db="EMBL/GenBank/DDBJ databases">
        <title>Genomic Encyclopedia of Type Strains, Phase IV (KMG-IV): sequencing the most valuable type-strain genomes for metagenomic binning, comparative biology and taxonomic classification.</title>
        <authorList>
            <person name="Goeker M."/>
        </authorList>
    </citation>
    <scope>NUCLEOTIDE SEQUENCE [LARGE SCALE GENOMIC DNA]</scope>
    <source>
        <strain evidence="13 14">DSM 19377</strain>
    </source>
</reference>
<keyword evidence="5 11" id="KW-1133">Transmembrane helix</keyword>
<evidence type="ECO:0000256" key="2">
    <source>
        <dbReference type="ARBA" id="ARBA00009983"/>
    </source>
</evidence>
<dbReference type="GO" id="GO:0005886">
    <property type="term" value="C:plasma membrane"/>
    <property type="evidence" value="ECO:0007669"/>
    <property type="project" value="UniProtKB-SubCell"/>
</dbReference>
<keyword evidence="3 7" id="KW-1003">Cell membrane</keyword>
<keyword evidence="9" id="KW-0464">Manganese</keyword>
<evidence type="ECO:0000313" key="13">
    <source>
        <dbReference type="EMBL" id="TCP27076.1"/>
    </source>
</evidence>
<keyword evidence="14" id="KW-1185">Reference proteome</keyword>
<dbReference type="Pfam" id="PF00884">
    <property type="entry name" value="Sulfatase"/>
    <property type="match status" value="1"/>
</dbReference>
<evidence type="ECO:0000256" key="1">
    <source>
        <dbReference type="ARBA" id="ARBA00004651"/>
    </source>
</evidence>
<proteinExistence type="inferred from homology"/>
<evidence type="ECO:0000256" key="8">
    <source>
        <dbReference type="PIRSR" id="PIRSR005091-1"/>
    </source>
</evidence>
<evidence type="ECO:0000256" key="6">
    <source>
        <dbReference type="ARBA" id="ARBA00023136"/>
    </source>
</evidence>
<dbReference type="InterPro" id="IPR012160">
    <property type="entry name" value="LtaS-like"/>
</dbReference>
<evidence type="ECO:0000256" key="9">
    <source>
        <dbReference type="PIRSR" id="PIRSR005091-2"/>
    </source>
</evidence>
<feature type="transmembrane region" description="Helical" evidence="11">
    <location>
        <begin position="127"/>
        <end position="144"/>
    </location>
</feature>
<comment type="similarity">
    <text evidence="2 7">Belongs to the LTA synthase family.</text>
</comment>
<feature type="transmembrane region" description="Helical" evidence="11">
    <location>
        <begin position="12"/>
        <end position="34"/>
    </location>
</feature>
<evidence type="ECO:0000256" key="7">
    <source>
        <dbReference type="PIRNR" id="PIRNR005091"/>
    </source>
</evidence>